<feature type="transmembrane region" description="Helical" evidence="1">
    <location>
        <begin position="35"/>
        <end position="53"/>
    </location>
</feature>
<reference evidence="2" key="1">
    <citation type="journal article" date="2020" name="Nature">
        <title>Giant virus diversity and host interactions through global metagenomics.</title>
        <authorList>
            <person name="Schulz F."/>
            <person name="Roux S."/>
            <person name="Paez-Espino D."/>
            <person name="Jungbluth S."/>
            <person name="Walsh D.A."/>
            <person name="Denef V.J."/>
            <person name="McMahon K.D."/>
            <person name="Konstantinidis K.T."/>
            <person name="Eloe-Fadrosh E.A."/>
            <person name="Kyrpides N.C."/>
            <person name="Woyke T."/>
        </authorList>
    </citation>
    <scope>NUCLEOTIDE SEQUENCE</scope>
    <source>
        <strain evidence="2">GVMAG-S-ERX555967-130</strain>
    </source>
</reference>
<keyword evidence="1" id="KW-0812">Transmembrane</keyword>
<proteinExistence type="predicted"/>
<feature type="transmembrane region" description="Helical" evidence="1">
    <location>
        <begin position="166"/>
        <end position="188"/>
    </location>
</feature>
<dbReference type="EMBL" id="MN738786">
    <property type="protein sequence ID" value="QHT36655.1"/>
    <property type="molecule type" value="Genomic_DNA"/>
</dbReference>
<feature type="transmembrane region" description="Helical" evidence="1">
    <location>
        <begin position="132"/>
        <end position="154"/>
    </location>
</feature>
<protein>
    <submittedName>
        <fullName evidence="2">Uncharacterized protein</fullName>
    </submittedName>
</protein>
<feature type="transmembrane region" description="Helical" evidence="1">
    <location>
        <begin position="92"/>
        <end position="112"/>
    </location>
</feature>
<keyword evidence="1" id="KW-1133">Transmembrane helix</keyword>
<keyword evidence="1" id="KW-0472">Membrane</keyword>
<evidence type="ECO:0000256" key="1">
    <source>
        <dbReference type="SAM" id="Phobius"/>
    </source>
</evidence>
<name>A0A6C0FBV2_9ZZZZ</name>
<sequence length="190" mass="21918">MCFSYEVSVATLIFSWSIGLYLLKSRKMNRENTYHVYFLLLFSLMQIPDAILWKNDMKRNRVNYTVTSFVIPTLLSAQVLFNIFLRNKETHPMFVFVAIFSVLYLFVRFNGYSVESSCKNGVSSPIWGEIEIHYVELVLFALLITYHDPVSFILSITILFPAIKYLFSGGYGSLWCAISNLLAIQLLMTA</sequence>
<feature type="transmembrane region" description="Helical" evidence="1">
    <location>
        <begin position="65"/>
        <end position="85"/>
    </location>
</feature>
<accession>A0A6C0FBV2</accession>
<organism evidence="2">
    <name type="scientific">viral metagenome</name>
    <dbReference type="NCBI Taxonomy" id="1070528"/>
    <lineage>
        <taxon>unclassified sequences</taxon>
        <taxon>metagenomes</taxon>
        <taxon>organismal metagenomes</taxon>
    </lineage>
</organism>
<feature type="transmembrane region" description="Helical" evidence="1">
    <location>
        <begin position="6"/>
        <end position="23"/>
    </location>
</feature>
<evidence type="ECO:0000313" key="2">
    <source>
        <dbReference type="EMBL" id="QHT36655.1"/>
    </source>
</evidence>
<dbReference type="AlphaFoldDB" id="A0A6C0FBV2"/>